<organism evidence="3 4">
    <name type="scientific">Salinomyces thailandicus</name>
    <dbReference type="NCBI Taxonomy" id="706561"/>
    <lineage>
        <taxon>Eukaryota</taxon>
        <taxon>Fungi</taxon>
        <taxon>Dikarya</taxon>
        <taxon>Ascomycota</taxon>
        <taxon>Pezizomycotina</taxon>
        <taxon>Dothideomycetes</taxon>
        <taxon>Dothideomycetidae</taxon>
        <taxon>Mycosphaerellales</taxon>
        <taxon>Teratosphaeriaceae</taxon>
        <taxon>Salinomyces</taxon>
    </lineage>
</organism>
<dbReference type="SUPFAM" id="SSF53098">
    <property type="entry name" value="Ribonuclease H-like"/>
    <property type="match status" value="1"/>
</dbReference>
<dbReference type="Proteomes" id="UP000308549">
    <property type="component" value="Unassembled WGS sequence"/>
</dbReference>
<feature type="domain" description="Gfd2/YDR514C-like C-terminal" evidence="2">
    <location>
        <begin position="129"/>
        <end position="343"/>
    </location>
</feature>
<protein>
    <recommendedName>
        <fullName evidence="2">Gfd2/YDR514C-like C-terminal domain-containing protein</fullName>
    </recommendedName>
</protein>
<dbReference type="GO" id="GO:0005634">
    <property type="term" value="C:nucleus"/>
    <property type="evidence" value="ECO:0007669"/>
    <property type="project" value="TreeGrafter"/>
</dbReference>
<accession>A0A4U0TYF9</accession>
<feature type="region of interest" description="Disordered" evidence="1">
    <location>
        <begin position="39"/>
        <end position="62"/>
    </location>
</feature>
<dbReference type="PANTHER" id="PTHR28083:SF1">
    <property type="entry name" value="GOOD FOR FULL DBP5 ACTIVITY PROTEIN 2"/>
    <property type="match status" value="1"/>
</dbReference>
<proteinExistence type="predicted"/>
<dbReference type="EMBL" id="NAJL01000022">
    <property type="protein sequence ID" value="TKA27543.1"/>
    <property type="molecule type" value="Genomic_DNA"/>
</dbReference>
<comment type="caution">
    <text evidence="3">The sequence shown here is derived from an EMBL/GenBank/DDBJ whole genome shotgun (WGS) entry which is preliminary data.</text>
</comment>
<sequence length="406" mass="44771">MGGKSFARLQHMISRSREVALRRTQARTDLPPEVTCQPILKPSRDQALPPASHGSPRTAFSQRPALHSQVVSVPRGPNPQPRTVLIHRRRDHAREKLAPLNLPGYGGSRELQSALGLSGEPTKPDDAAVLVAIDTETELQGLLIPVVEVGITVLRVRDILGVSPGEHLRNWLPKMQHHHFVLDHTRKPRYRMRSSLFGRSQFLAPAEAQEAVKRVLRDCIGGTTTPAPTADNSSTTGPNPPKIYLVGHSVIPDIQALRGPGLRLELSNPTQVPFRFTQILDTHTFSSAVKRRRDDLQSLKLGSVVRYLGVDPQYFIPDAEGSQTVVGTHNASNDAAYTMMALCLFGLQWKRVSKEMVLLPSPLENGFQLPAEGEEDVKVAAERQQRGSVRIQRPAHLPRRGQVGLA</sequence>
<dbReference type="InterPro" id="IPR040151">
    <property type="entry name" value="Gfd2/YDR514C-like"/>
</dbReference>
<evidence type="ECO:0000259" key="2">
    <source>
        <dbReference type="Pfam" id="PF21762"/>
    </source>
</evidence>
<dbReference type="Pfam" id="PF21762">
    <property type="entry name" value="DEDDh_C"/>
    <property type="match status" value="1"/>
</dbReference>
<evidence type="ECO:0000313" key="4">
    <source>
        <dbReference type="Proteomes" id="UP000308549"/>
    </source>
</evidence>
<gene>
    <name evidence="3" type="ORF">B0A50_04373</name>
</gene>
<evidence type="ECO:0000256" key="1">
    <source>
        <dbReference type="SAM" id="MobiDB-lite"/>
    </source>
</evidence>
<dbReference type="InterPro" id="IPR048519">
    <property type="entry name" value="Gfd2/YDR514C-like_C"/>
</dbReference>
<dbReference type="OrthoDB" id="5953249at2759"/>
<dbReference type="PANTHER" id="PTHR28083">
    <property type="entry name" value="GOOD FOR FULL DBP5 ACTIVITY PROTEIN 2"/>
    <property type="match status" value="1"/>
</dbReference>
<name>A0A4U0TYF9_9PEZI</name>
<dbReference type="AlphaFoldDB" id="A0A4U0TYF9"/>
<evidence type="ECO:0000313" key="3">
    <source>
        <dbReference type="EMBL" id="TKA27543.1"/>
    </source>
</evidence>
<reference evidence="3 4" key="1">
    <citation type="submission" date="2017-03" db="EMBL/GenBank/DDBJ databases">
        <title>Genomes of endolithic fungi from Antarctica.</title>
        <authorList>
            <person name="Coleine C."/>
            <person name="Masonjones S."/>
            <person name="Stajich J.E."/>
        </authorList>
    </citation>
    <scope>NUCLEOTIDE SEQUENCE [LARGE SCALE GENOMIC DNA]</scope>
    <source>
        <strain evidence="3 4">CCFEE 6315</strain>
    </source>
</reference>
<keyword evidence="4" id="KW-1185">Reference proteome</keyword>
<dbReference type="InterPro" id="IPR012337">
    <property type="entry name" value="RNaseH-like_sf"/>
</dbReference>